<dbReference type="InterPro" id="IPR036291">
    <property type="entry name" value="NAD(P)-bd_dom_sf"/>
</dbReference>
<dbReference type="SUPFAM" id="SSF51735">
    <property type="entry name" value="NAD(P)-binding Rossmann-fold domains"/>
    <property type="match status" value="1"/>
</dbReference>
<dbReference type="EMBL" id="VIRS01000018">
    <property type="protein sequence ID" value="TQS42357.1"/>
    <property type="molecule type" value="Genomic_DNA"/>
</dbReference>
<dbReference type="PANTHER" id="PTHR44154:SF1">
    <property type="entry name" value="QUINONE OXIDOREDUCTASE"/>
    <property type="match status" value="1"/>
</dbReference>
<comment type="caution">
    <text evidence="3">The sequence shown here is derived from an EMBL/GenBank/DDBJ whole genome shotgun (WGS) entry which is preliminary data.</text>
</comment>
<protein>
    <submittedName>
        <fullName evidence="3">NADP-dependent oxidoreductase</fullName>
    </submittedName>
</protein>
<dbReference type="CDD" id="cd05289">
    <property type="entry name" value="MDR_like_2"/>
    <property type="match status" value="1"/>
</dbReference>
<evidence type="ECO:0000256" key="1">
    <source>
        <dbReference type="ARBA" id="ARBA00022857"/>
    </source>
</evidence>
<evidence type="ECO:0000313" key="4">
    <source>
        <dbReference type="Proteomes" id="UP000317982"/>
    </source>
</evidence>
<dbReference type="InterPro" id="IPR020843">
    <property type="entry name" value="ER"/>
</dbReference>
<dbReference type="InterPro" id="IPR051603">
    <property type="entry name" value="Zinc-ADH_QOR/CCCR"/>
</dbReference>
<dbReference type="Pfam" id="PF13602">
    <property type="entry name" value="ADH_zinc_N_2"/>
    <property type="match status" value="1"/>
</dbReference>
<dbReference type="SUPFAM" id="SSF50129">
    <property type="entry name" value="GroES-like"/>
    <property type="match status" value="1"/>
</dbReference>
<name>A0A545AM05_9ACTN</name>
<proteinExistence type="predicted"/>
<dbReference type="GO" id="GO:0016491">
    <property type="term" value="F:oxidoreductase activity"/>
    <property type="evidence" value="ECO:0007669"/>
    <property type="project" value="InterPro"/>
</dbReference>
<dbReference type="InParanoid" id="A0A545AM05"/>
<dbReference type="Pfam" id="PF08240">
    <property type="entry name" value="ADH_N"/>
    <property type="match status" value="1"/>
</dbReference>
<accession>A0A545AM05</accession>
<dbReference type="Proteomes" id="UP000317982">
    <property type="component" value="Unassembled WGS sequence"/>
</dbReference>
<sequence length="310" mass="31440">MKALQFAGYGEPNVLVVADVPEPHAGPGEIRIAVRAAGVSPGDAAIRSGAWRDRVPLTLPYVVGLDAAGVVDEVGDGVDDVRVGDPVFGLRFRGGTTAEHALLDAWAPKPAGMTWEQAGGAAGSIETAVRALDALGIEAGRRAPIDGADGRTVLIDGAAGGVGAIAVQIAVARGARVIGTASPANHAFLAGLGAIPIEYGPGLPDRVELPIDAALDVAGHGSIAELVRLTGDPDAVLTLIDPRAGEHGVRLSRFDPTADLRGALRYGAGLVDVGRLVAHLADVYRMTEGAAAHARVATGHARGKVVLTVP</sequence>
<dbReference type="InterPro" id="IPR013154">
    <property type="entry name" value="ADH-like_N"/>
</dbReference>
<dbReference type="SMART" id="SM00829">
    <property type="entry name" value="PKS_ER"/>
    <property type="match status" value="1"/>
</dbReference>
<gene>
    <name evidence="3" type="ORF">FL583_23870</name>
</gene>
<dbReference type="Gene3D" id="3.90.180.10">
    <property type="entry name" value="Medium-chain alcohol dehydrogenases, catalytic domain"/>
    <property type="match status" value="1"/>
</dbReference>
<organism evidence="3 4">
    <name type="scientific">Cryptosporangium phraense</name>
    <dbReference type="NCBI Taxonomy" id="2593070"/>
    <lineage>
        <taxon>Bacteria</taxon>
        <taxon>Bacillati</taxon>
        <taxon>Actinomycetota</taxon>
        <taxon>Actinomycetes</taxon>
        <taxon>Cryptosporangiales</taxon>
        <taxon>Cryptosporangiaceae</taxon>
        <taxon>Cryptosporangium</taxon>
    </lineage>
</organism>
<keyword evidence="4" id="KW-1185">Reference proteome</keyword>
<dbReference type="RefSeq" id="WP_142707047.1">
    <property type="nucleotide sequence ID" value="NZ_VIRS01000018.1"/>
</dbReference>
<dbReference type="InterPro" id="IPR011032">
    <property type="entry name" value="GroES-like_sf"/>
</dbReference>
<dbReference type="AlphaFoldDB" id="A0A545AM05"/>
<dbReference type="OrthoDB" id="2665481at2"/>
<dbReference type="Gene3D" id="3.40.50.720">
    <property type="entry name" value="NAD(P)-binding Rossmann-like Domain"/>
    <property type="match status" value="1"/>
</dbReference>
<evidence type="ECO:0000259" key="2">
    <source>
        <dbReference type="SMART" id="SM00829"/>
    </source>
</evidence>
<evidence type="ECO:0000313" key="3">
    <source>
        <dbReference type="EMBL" id="TQS42357.1"/>
    </source>
</evidence>
<feature type="domain" description="Enoyl reductase (ER)" evidence="2">
    <location>
        <begin position="10"/>
        <end position="307"/>
    </location>
</feature>
<reference evidence="3 4" key="1">
    <citation type="submission" date="2019-07" db="EMBL/GenBank/DDBJ databases">
        <title>Cryptosporangium phraense sp. nov., isolated from plant litter.</title>
        <authorList>
            <person name="Suriyachadkun C."/>
        </authorList>
    </citation>
    <scope>NUCLEOTIDE SEQUENCE [LARGE SCALE GENOMIC DNA]</scope>
    <source>
        <strain evidence="3 4">A-T 5661</strain>
    </source>
</reference>
<keyword evidence="1" id="KW-0521">NADP</keyword>
<dbReference type="PANTHER" id="PTHR44154">
    <property type="entry name" value="QUINONE OXIDOREDUCTASE"/>
    <property type="match status" value="1"/>
</dbReference>